<protein>
    <recommendedName>
        <fullName evidence="4">Lipase</fullName>
    </recommendedName>
</protein>
<proteinExistence type="predicted"/>
<accession>A0A6G4WXY6</accession>
<feature type="region of interest" description="Disordered" evidence="1">
    <location>
        <begin position="1"/>
        <end position="23"/>
    </location>
</feature>
<evidence type="ECO:0000313" key="2">
    <source>
        <dbReference type="EMBL" id="NGO69722.1"/>
    </source>
</evidence>
<sequence>MDARTDVSYEPWATERAPLPGPGALAEALPEGVLLAPPAYPDRPAPPPDERWELAPAWGRARGCAAVHHAHGRRALERPLVLADGFGYGPSDLAGLYAHLHTLLDPLRAAGTDVVLLGFAERHAALDANAAVAVSCLRKVIARQAGRAGFEPLTVGGVGTGGLATRYALARMEHEGEEHRAGRYVSYDTPHNGAVLPLVLQQTAHVLEALDPRPGAAQAALVRSPAAQQTLWGWVPDAEYAGPVATASPLRARFLAELRRVGWFPRTPRRLGVANGSGTGAGRDVPPGTQVFDWSELAGCLQATVRTQPRLGEGRFAGRIRALDIWRSSTTSGVPAFDGAPGGTLESYGLLADALGAKIANAALRRCCFVPAVSAVALDHDPVAWPVDLYADLSALPPGSAELDEFRCDTENSPHGAVRPHLVAWLLDRLA</sequence>
<dbReference type="EMBL" id="JAAKZZ010000136">
    <property type="protein sequence ID" value="NGO69722.1"/>
    <property type="molecule type" value="Genomic_DNA"/>
</dbReference>
<gene>
    <name evidence="2" type="ORF">G5C65_15435</name>
</gene>
<name>A0A6G4WXY6_9ACTN</name>
<evidence type="ECO:0000256" key="1">
    <source>
        <dbReference type="SAM" id="MobiDB-lite"/>
    </source>
</evidence>
<dbReference type="RefSeq" id="WP_165299403.1">
    <property type="nucleotide sequence ID" value="NZ_JAAKZZ010000136.1"/>
</dbReference>
<organism evidence="2 3">
    <name type="scientific">Streptomyces boncukensis</name>
    <dbReference type="NCBI Taxonomy" id="2711219"/>
    <lineage>
        <taxon>Bacteria</taxon>
        <taxon>Bacillati</taxon>
        <taxon>Actinomycetota</taxon>
        <taxon>Actinomycetes</taxon>
        <taxon>Kitasatosporales</taxon>
        <taxon>Streptomycetaceae</taxon>
        <taxon>Streptomyces</taxon>
    </lineage>
</organism>
<evidence type="ECO:0008006" key="4">
    <source>
        <dbReference type="Google" id="ProtNLM"/>
    </source>
</evidence>
<dbReference type="Proteomes" id="UP000477722">
    <property type="component" value="Unassembled WGS sequence"/>
</dbReference>
<dbReference type="SUPFAM" id="SSF53474">
    <property type="entry name" value="alpha/beta-Hydrolases"/>
    <property type="match status" value="1"/>
</dbReference>
<dbReference type="Gene3D" id="3.40.50.1820">
    <property type="entry name" value="alpha/beta hydrolase"/>
    <property type="match status" value="1"/>
</dbReference>
<evidence type="ECO:0000313" key="3">
    <source>
        <dbReference type="Proteomes" id="UP000477722"/>
    </source>
</evidence>
<reference evidence="2 3" key="1">
    <citation type="submission" date="2020-02" db="EMBL/GenBank/DDBJ databases">
        <title>Whole-genome analyses of novel actinobacteria.</title>
        <authorList>
            <person name="Sahin N."/>
            <person name="Tatar D."/>
        </authorList>
    </citation>
    <scope>NUCLEOTIDE SEQUENCE [LARGE SCALE GENOMIC DNA]</scope>
    <source>
        <strain evidence="2 3">SB3404</strain>
    </source>
</reference>
<dbReference type="AlphaFoldDB" id="A0A6G4WXY6"/>
<keyword evidence="3" id="KW-1185">Reference proteome</keyword>
<comment type="caution">
    <text evidence="2">The sequence shown here is derived from an EMBL/GenBank/DDBJ whole genome shotgun (WGS) entry which is preliminary data.</text>
</comment>
<dbReference type="InterPro" id="IPR029058">
    <property type="entry name" value="AB_hydrolase_fold"/>
</dbReference>